<evidence type="ECO:0000313" key="1">
    <source>
        <dbReference type="EMBL" id="POF33861.1"/>
    </source>
</evidence>
<organism evidence="1 2">
    <name type="scientific">Roseibium marinum</name>
    <dbReference type="NCBI Taxonomy" id="281252"/>
    <lineage>
        <taxon>Bacteria</taxon>
        <taxon>Pseudomonadati</taxon>
        <taxon>Pseudomonadota</taxon>
        <taxon>Alphaproteobacteria</taxon>
        <taxon>Hyphomicrobiales</taxon>
        <taxon>Stappiaceae</taxon>
        <taxon>Roseibium</taxon>
    </lineage>
</organism>
<evidence type="ECO:0000313" key="2">
    <source>
        <dbReference type="Proteomes" id="UP000236959"/>
    </source>
</evidence>
<reference evidence="1 2" key="1">
    <citation type="submission" date="2018-01" db="EMBL/GenBank/DDBJ databases">
        <title>Genomic Encyclopedia of Archaeal and Bacterial Type Strains, Phase II (KMG-II): from individual species to whole genera.</title>
        <authorList>
            <person name="Goeker M."/>
        </authorList>
    </citation>
    <scope>NUCLEOTIDE SEQUENCE [LARGE SCALE GENOMIC DNA]</scope>
    <source>
        <strain evidence="1 2">DSM 17023</strain>
    </source>
</reference>
<dbReference type="Proteomes" id="UP000236959">
    <property type="component" value="Unassembled WGS sequence"/>
</dbReference>
<dbReference type="AlphaFoldDB" id="A0A2S3V1K5"/>
<accession>A0A2S3V1K5</accession>
<protein>
    <submittedName>
        <fullName evidence="1">Uncharacterized protein</fullName>
    </submittedName>
</protein>
<proteinExistence type="predicted"/>
<dbReference type="EMBL" id="PPCN01000001">
    <property type="protein sequence ID" value="POF33861.1"/>
    <property type="molecule type" value="Genomic_DNA"/>
</dbReference>
<dbReference type="RefSeq" id="WP_103220518.1">
    <property type="nucleotide sequence ID" value="NZ_PPCN01000001.1"/>
</dbReference>
<keyword evidence="2" id="KW-1185">Reference proteome</keyword>
<sequence length="166" mass="18357">MNDLSHAAAWSEIEQNSLKFAADLSVLHDPSACGVDCYVQQQSSRRKWCFCDYLASVGAYLQEGQATGARKWQLTGDGEGEMRVTAQAGESGAFSAAAIHPDPNIRLSYAKRLSESDLAPFLDDPDGEIRELAYDRLLAVSRKQVKRLMNKRQGKSDFSHAKDCNQ</sequence>
<comment type="caution">
    <text evidence="1">The sequence shown here is derived from an EMBL/GenBank/DDBJ whole genome shotgun (WGS) entry which is preliminary data.</text>
</comment>
<gene>
    <name evidence="1" type="ORF">CLV41_101310</name>
</gene>
<name>A0A2S3V1K5_9HYPH</name>